<protein>
    <recommendedName>
        <fullName evidence="3">DUF1444 family protein</fullName>
    </recommendedName>
</protein>
<dbReference type="AlphaFoldDB" id="A0A2A4T372"/>
<dbReference type="InterPro" id="IPR010838">
    <property type="entry name" value="DUF1444"/>
</dbReference>
<accession>A0A2A4T372</accession>
<comment type="caution">
    <text evidence="1">The sequence shown here is derived from an EMBL/GenBank/DDBJ whole genome shotgun (WGS) entry which is preliminary data.</text>
</comment>
<name>A0A2A4T372_9DELT</name>
<evidence type="ECO:0008006" key="3">
    <source>
        <dbReference type="Google" id="ProtNLM"/>
    </source>
</evidence>
<sequence length="270" mass="30936">MDKKQFTDYFLERFILEFSELTFSKVSELHISLSDLEGLKSDIFLENAYGDYLSEYKNIEAITQDRINQLKNQASRNASVNSSNIFPVLKPLSFLDNVRKQLGETNNSDGDLSMVFHKLNEDIFIFYVFNTQESMNFVLQEDLDKLNINASDIRKIAVENLEEHFSKIDVSIKRMEYPGKGNIFLLSTDKNYEASALLSAMLWNKKILPVKGDFVAFVPTRSMLLVVGSKDTQGIQDASTVATQGYEEIGYSISPYGYLKKDDQWIRFDS</sequence>
<proteinExistence type="predicted"/>
<organism evidence="1 2">
    <name type="scientific">SAR324 cluster bacterium</name>
    <dbReference type="NCBI Taxonomy" id="2024889"/>
    <lineage>
        <taxon>Bacteria</taxon>
        <taxon>Deltaproteobacteria</taxon>
        <taxon>SAR324 cluster</taxon>
    </lineage>
</organism>
<reference evidence="2" key="1">
    <citation type="submission" date="2017-08" db="EMBL/GenBank/DDBJ databases">
        <title>A dynamic microbial community with high functional redundancy inhabits the cold, oxic subseafloor aquifer.</title>
        <authorList>
            <person name="Tully B.J."/>
            <person name="Wheat C.G."/>
            <person name="Glazer B.T."/>
            <person name="Huber J.A."/>
        </authorList>
    </citation>
    <scope>NUCLEOTIDE SEQUENCE [LARGE SCALE GENOMIC DNA]</scope>
</reference>
<gene>
    <name evidence="1" type="ORF">COB67_08455</name>
</gene>
<dbReference type="EMBL" id="NVSR01000059">
    <property type="protein sequence ID" value="PCI27447.1"/>
    <property type="molecule type" value="Genomic_DNA"/>
</dbReference>
<evidence type="ECO:0000313" key="1">
    <source>
        <dbReference type="EMBL" id="PCI27447.1"/>
    </source>
</evidence>
<evidence type="ECO:0000313" key="2">
    <source>
        <dbReference type="Proteomes" id="UP000218113"/>
    </source>
</evidence>
<dbReference type="Pfam" id="PF07285">
    <property type="entry name" value="DUF1444"/>
    <property type="match status" value="1"/>
</dbReference>
<dbReference type="Proteomes" id="UP000218113">
    <property type="component" value="Unassembled WGS sequence"/>
</dbReference>